<keyword evidence="6" id="KW-0133">Cell shape</keyword>
<dbReference type="GO" id="GO:0071972">
    <property type="term" value="F:peptidoglycan L,D-transpeptidase activity"/>
    <property type="evidence" value="ECO:0007669"/>
    <property type="project" value="TreeGrafter"/>
</dbReference>
<dbReference type="InterPro" id="IPR038063">
    <property type="entry name" value="Transpep_catalytic_dom"/>
</dbReference>
<reference evidence="11" key="1">
    <citation type="journal article" date="2014" name="Front. Microbiol.">
        <title>High frequency of phylogenetically diverse reductive dehalogenase-homologous genes in deep subseafloor sedimentary metagenomes.</title>
        <authorList>
            <person name="Kawai M."/>
            <person name="Futagami T."/>
            <person name="Toyoda A."/>
            <person name="Takaki Y."/>
            <person name="Nishi S."/>
            <person name="Hori S."/>
            <person name="Arai W."/>
            <person name="Tsubouchi T."/>
            <person name="Morono Y."/>
            <person name="Uchiyama I."/>
            <person name="Ito T."/>
            <person name="Fujiyama A."/>
            <person name="Inagaki F."/>
            <person name="Takami H."/>
        </authorList>
    </citation>
    <scope>NUCLEOTIDE SEQUENCE</scope>
    <source>
        <strain evidence="11">Expedition CK06-06</strain>
    </source>
</reference>
<feature type="non-terminal residue" evidence="11">
    <location>
        <position position="1"/>
    </location>
</feature>
<dbReference type="PROSITE" id="PS51782">
    <property type="entry name" value="LYSM"/>
    <property type="match status" value="1"/>
</dbReference>
<dbReference type="InterPro" id="IPR036779">
    <property type="entry name" value="LysM_dom_sf"/>
</dbReference>
<dbReference type="InterPro" id="IPR018392">
    <property type="entry name" value="LysM"/>
</dbReference>
<dbReference type="Pfam" id="PF03734">
    <property type="entry name" value="YkuD"/>
    <property type="match status" value="1"/>
</dbReference>
<keyword evidence="3" id="KW-0328">Glycosyltransferase</keyword>
<evidence type="ECO:0000256" key="4">
    <source>
        <dbReference type="ARBA" id="ARBA00022679"/>
    </source>
</evidence>
<comment type="caution">
    <text evidence="11">The sequence shown here is derived from an EMBL/GenBank/DDBJ whole genome shotgun (WGS) entry which is preliminary data.</text>
</comment>
<dbReference type="GO" id="GO:0071555">
    <property type="term" value="P:cell wall organization"/>
    <property type="evidence" value="ECO:0007669"/>
    <property type="project" value="UniProtKB-KW"/>
</dbReference>
<keyword evidence="4" id="KW-0808">Transferase</keyword>
<dbReference type="PANTHER" id="PTHR30582">
    <property type="entry name" value="L,D-TRANSPEPTIDASE"/>
    <property type="match status" value="1"/>
</dbReference>
<keyword evidence="5" id="KW-0378">Hydrolase</keyword>
<dbReference type="CDD" id="cd00118">
    <property type="entry name" value="LysM"/>
    <property type="match status" value="1"/>
</dbReference>
<organism evidence="11">
    <name type="scientific">marine sediment metagenome</name>
    <dbReference type="NCBI Taxonomy" id="412755"/>
    <lineage>
        <taxon>unclassified sequences</taxon>
        <taxon>metagenomes</taxon>
        <taxon>ecological metagenomes</taxon>
    </lineage>
</organism>
<dbReference type="GO" id="GO:0018104">
    <property type="term" value="P:peptidoglycan-protein cross-linking"/>
    <property type="evidence" value="ECO:0007669"/>
    <property type="project" value="TreeGrafter"/>
</dbReference>
<dbReference type="Pfam" id="PF01476">
    <property type="entry name" value="LysM"/>
    <property type="match status" value="1"/>
</dbReference>
<dbReference type="EMBL" id="BARS01032261">
    <property type="protein sequence ID" value="GAG26972.1"/>
    <property type="molecule type" value="Genomic_DNA"/>
</dbReference>
<evidence type="ECO:0000259" key="9">
    <source>
        <dbReference type="PROSITE" id="PS51782"/>
    </source>
</evidence>
<dbReference type="SUPFAM" id="SSF141523">
    <property type="entry name" value="L,D-transpeptidase catalytic domain-like"/>
    <property type="match status" value="1"/>
</dbReference>
<sequence length="220" mass="24307">DSGKLFEARLAYSRALLTGGLSDGEEKRIKNALLEINEVLVFSPTLTPDSVIYTIKERDSLIKIAKKHNTTVGLIRMVNKISGDTVFPGQELKVIKTPVRILVERESFRLNVFLGKNWLKEYTVSIGAEQATPTGSFTVTSKLINPDWCRPGKPTIPHDDERNILGTRWIGLSKKGYGIHGTTTPGSIGQAVTKGCVRMKNSDVEEISELVKVGTEVEIR</sequence>
<evidence type="ECO:0000256" key="6">
    <source>
        <dbReference type="ARBA" id="ARBA00022960"/>
    </source>
</evidence>
<comment type="similarity">
    <text evidence="2">Belongs to the YkuD family.</text>
</comment>
<evidence type="ECO:0000256" key="8">
    <source>
        <dbReference type="ARBA" id="ARBA00023316"/>
    </source>
</evidence>
<accession>X0WUX3</accession>
<evidence type="ECO:0000313" key="11">
    <source>
        <dbReference type="EMBL" id="GAG26972.1"/>
    </source>
</evidence>
<dbReference type="InterPro" id="IPR050979">
    <property type="entry name" value="LD-transpeptidase"/>
</dbReference>
<dbReference type="Gene3D" id="3.10.350.10">
    <property type="entry name" value="LysM domain"/>
    <property type="match status" value="1"/>
</dbReference>
<evidence type="ECO:0000256" key="5">
    <source>
        <dbReference type="ARBA" id="ARBA00022801"/>
    </source>
</evidence>
<dbReference type="Gene3D" id="2.40.440.10">
    <property type="entry name" value="L,D-transpeptidase catalytic domain-like"/>
    <property type="match status" value="1"/>
</dbReference>
<dbReference type="PROSITE" id="PS52029">
    <property type="entry name" value="LD_TPASE"/>
    <property type="match status" value="1"/>
</dbReference>
<dbReference type="PANTHER" id="PTHR30582:SF24">
    <property type="entry name" value="L,D-TRANSPEPTIDASE ERFK_SRFK-RELATED"/>
    <property type="match status" value="1"/>
</dbReference>
<evidence type="ECO:0000256" key="2">
    <source>
        <dbReference type="ARBA" id="ARBA00005992"/>
    </source>
</evidence>
<dbReference type="SUPFAM" id="SSF54106">
    <property type="entry name" value="LysM domain"/>
    <property type="match status" value="1"/>
</dbReference>
<evidence type="ECO:0000259" key="10">
    <source>
        <dbReference type="PROSITE" id="PS52029"/>
    </source>
</evidence>
<dbReference type="UniPathway" id="UPA00219"/>
<feature type="domain" description="LysM" evidence="9">
    <location>
        <begin position="51"/>
        <end position="94"/>
    </location>
</feature>
<proteinExistence type="inferred from homology"/>
<dbReference type="GO" id="GO:0008360">
    <property type="term" value="P:regulation of cell shape"/>
    <property type="evidence" value="ECO:0007669"/>
    <property type="project" value="UniProtKB-KW"/>
</dbReference>
<keyword evidence="8" id="KW-0961">Cell wall biogenesis/degradation</keyword>
<dbReference type="AlphaFoldDB" id="X0WUX3"/>
<dbReference type="GO" id="GO:0005576">
    <property type="term" value="C:extracellular region"/>
    <property type="evidence" value="ECO:0007669"/>
    <property type="project" value="TreeGrafter"/>
</dbReference>
<protein>
    <submittedName>
        <fullName evidence="11">Uncharacterized protein</fullName>
    </submittedName>
</protein>
<evidence type="ECO:0000256" key="1">
    <source>
        <dbReference type="ARBA" id="ARBA00004752"/>
    </source>
</evidence>
<evidence type="ECO:0000256" key="3">
    <source>
        <dbReference type="ARBA" id="ARBA00022676"/>
    </source>
</evidence>
<dbReference type="GO" id="GO:0016757">
    <property type="term" value="F:glycosyltransferase activity"/>
    <property type="evidence" value="ECO:0007669"/>
    <property type="project" value="UniProtKB-KW"/>
</dbReference>
<gene>
    <name evidence="11" type="ORF">S01H1_50094</name>
</gene>
<dbReference type="SMART" id="SM00257">
    <property type="entry name" value="LysM"/>
    <property type="match status" value="1"/>
</dbReference>
<keyword evidence="7" id="KW-0573">Peptidoglycan synthesis</keyword>
<name>X0WUX3_9ZZZZ</name>
<feature type="domain" description="L,D-TPase catalytic" evidence="10">
    <location>
        <begin position="99"/>
        <end position="220"/>
    </location>
</feature>
<comment type="pathway">
    <text evidence="1">Cell wall biogenesis; peptidoglycan biosynthesis.</text>
</comment>
<evidence type="ECO:0000256" key="7">
    <source>
        <dbReference type="ARBA" id="ARBA00022984"/>
    </source>
</evidence>
<dbReference type="InterPro" id="IPR005490">
    <property type="entry name" value="LD_TPept_cat_dom"/>
</dbReference>
<dbReference type="CDD" id="cd16913">
    <property type="entry name" value="YkuD_like"/>
    <property type="match status" value="1"/>
</dbReference>